<protein>
    <submittedName>
        <fullName evidence="1">Uncharacterized protein</fullName>
    </submittedName>
</protein>
<proteinExistence type="predicted"/>
<evidence type="ECO:0000313" key="1">
    <source>
        <dbReference type="EMBL" id="MBX54952.1"/>
    </source>
</evidence>
<dbReference type="EMBL" id="GGEC01074468">
    <property type="protein sequence ID" value="MBX54952.1"/>
    <property type="molecule type" value="Transcribed_RNA"/>
</dbReference>
<accession>A0A2P2PJR7</accession>
<reference evidence="1" key="1">
    <citation type="submission" date="2018-02" db="EMBL/GenBank/DDBJ databases">
        <title>Rhizophora mucronata_Transcriptome.</title>
        <authorList>
            <person name="Meera S.P."/>
            <person name="Sreeshan A."/>
            <person name="Augustine A."/>
        </authorList>
    </citation>
    <scope>NUCLEOTIDE SEQUENCE</scope>
    <source>
        <tissue evidence="1">Leaf</tissue>
    </source>
</reference>
<organism evidence="1">
    <name type="scientific">Rhizophora mucronata</name>
    <name type="common">Asiatic mangrove</name>
    <dbReference type="NCBI Taxonomy" id="61149"/>
    <lineage>
        <taxon>Eukaryota</taxon>
        <taxon>Viridiplantae</taxon>
        <taxon>Streptophyta</taxon>
        <taxon>Embryophyta</taxon>
        <taxon>Tracheophyta</taxon>
        <taxon>Spermatophyta</taxon>
        <taxon>Magnoliopsida</taxon>
        <taxon>eudicotyledons</taxon>
        <taxon>Gunneridae</taxon>
        <taxon>Pentapetalae</taxon>
        <taxon>rosids</taxon>
        <taxon>fabids</taxon>
        <taxon>Malpighiales</taxon>
        <taxon>Rhizophoraceae</taxon>
        <taxon>Rhizophora</taxon>
    </lineage>
</organism>
<dbReference type="AlphaFoldDB" id="A0A2P2PJR7"/>
<sequence length="43" mass="5259">MITRKLGFLELSKWSFHKFFYNVHVLILFKKQGLRTSIFNWPS</sequence>
<name>A0A2P2PJR7_RHIMU</name>